<feature type="domain" description="BPL/LPL catalytic" evidence="6">
    <location>
        <begin position="38"/>
        <end position="227"/>
    </location>
</feature>
<dbReference type="UniPathway" id="UPA00537">
    <property type="reaction ID" value="UER00595"/>
</dbReference>
<dbReference type="Gene3D" id="3.30.930.10">
    <property type="entry name" value="Bira Bifunctional Protein, Domain 2"/>
    <property type="match status" value="1"/>
</dbReference>
<dbReference type="PANTHER" id="PTHR12561">
    <property type="entry name" value="LIPOATE-PROTEIN LIGASE"/>
    <property type="match status" value="1"/>
</dbReference>
<proteinExistence type="inferred from homology"/>
<evidence type="ECO:0000256" key="5">
    <source>
        <dbReference type="SAM" id="MobiDB-lite"/>
    </source>
</evidence>
<comment type="caution">
    <text evidence="7">The sequence shown here is derived from an EMBL/GenBank/DDBJ whole genome shotgun (WGS) entry which is preliminary data.</text>
</comment>
<organism evidence="7 8">
    <name type="scientific">Cudoniella acicularis</name>
    <dbReference type="NCBI Taxonomy" id="354080"/>
    <lineage>
        <taxon>Eukaryota</taxon>
        <taxon>Fungi</taxon>
        <taxon>Dikarya</taxon>
        <taxon>Ascomycota</taxon>
        <taxon>Pezizomycotina</taxon>
        <taxon>Leotiomycetes</taxon>
        <taxon>Helotiales</taxon>
        <taxon>Tricladiaceae</taxon>
        <taxon>Cudoniella</taxon>
    </lineage>
</organism>
<dbReference type="PROSITE" id="PS51733">
    <property type="entry name" value="BPL_LPL_CATALYTIC"/>
    <property type="match status" value="1"/>
</dbReference>
<dbReference type="AlphaFoldDB" id="A0A8H4W200"/>
<name>A0A8H4W200_9HELO</name>
<dbReference type="OrthoDB" id="201621at2759"/>
<evidence type="ECO:0000256" key="4">
    <source>
        <dbReference type="ARBA" id="ARBA00015925"/>
    </source>
</evidence>
<evidence type="ECO:0000256" key="2">
    <source>
        <dbReference type="ARBA" id="ARBA00005085"/>
    </source>
</evidence>
<protein>
    <recommendedName>
        <fullName evidence="4">Putative lipoate-protein ligase A</fullName>
    </recommendedName>
</protein>
<dbReference type="EMBL" id="JAAMPI010000862">
    <property type="protein sequence ID" value="KAF4628094.1"/>
    <property type="molecule type" value="Genomic_DNA"/>
</dbReference>
<keyword evidence="8" id="KW-1185">Reference proteome</keyword>
<dbReference type="InterPro" id="IPR045864">
    <property type="entry name" value="aa-tRNA-synth_II/BPL/LPL"/>
</dbReference>
<dbReference type="InterPro" id="IPR004143">
    <property type="entry name" value="BPL_LPL_catalytic"/>
</dbReference>
<comment type="similarity">
    <text evidence="3">Belongs to the LplA family.</text>
</comment>
<dbReference type="CDD" id="cd16443">
    <property type="entry name" value="LplA"/>
    <property type="match status" value="1"/>
</dbReference>
<comment type="pathway">
    <text evidence="2">Protein modification; protein lipoylation via exogenous pathway; protein N(6)-(lipoyl)lysine from lipoate: step 2/2.</text>
</comment>
<dbReference type="InterPro" id="IPR004562">
    <property type="entry name" value="LipoylTrfase_LipoateP_Ligase"/>
</dbReference>
<sequence>MHSNPSPRRQARPKSTFLAAKTPTSTSPSNITSSNNPPPESTILFLYTNRPSVILGRNQNPYVEINLDLLRASNLKPDLVRRRSGGGTVFHDEGNVNYSVICPTKSFHRDKHAEMVVRALQKLNVEGVRVNERHDIVADRPHAIMPLKVSGSAYKLTRLRSLHHGTCLLNSSNLQLIGSMLKSPGKKYIEARGVESVSSPITNVDVQNEEFENAVVEEFGEMYESVEPIVVGEKEGEIPEIAEGMGVLKSDDWVYGETPQFTVNVFVEHPFKKVDGKMLKFSICLTARHGAITKIDASFEPSKVFEENATSIANLGEKLVGKKIHEIYGRGWEILLCRVLGPATKPDQELVVAAAMQLQEVLGTRDPEFRGFR</sequence>
<dbReference type="GO" id="GO:0017118">
    <property type="term" value="F:lipoyltransferase activity"/>
    <property type="evidence" value="ECO:0007669"/>
    <property type="project" value="TreeGrafter"/>
</dbReference>
<comment type="function">
    <text evidence="1">Catalyzes both the ATP-dependent activation of exogenously supplied lipoate to lipoyl-AMP and the transfer of the activated lipoyl onto the lipoyl domains of lipoate-dependent enzymes.</text>
</comment>
<dbReference type="SUPFAM" id="SSF55681">
    <property type="entry name" value="Class II aaRS and biotin synthetases"/>
    <property type="match status" value="1"/>
</dbReference>
<dbReference type="GO" id="GO:0009249">
    <property type="term" value="P:protein lipoylation"/>
    <property type="evidence" value="ECO:0007669"/>
    <property type="project" value="InterPro"/>
</dbReference>
<reference evidence="7 8" key="1">
    <citation type="submission" date="2020-03" db="EMBL/GenBank/DDBJ databases">
        <title>Draft Genome Sequence of Cudoniella acicularis.</title>
        <authorList>
            <person name="Buettner E."/>
            <person name="Kellner H."/>
        </authorList>
    </citation>
    <scope>NUCLEOTIDE SEQUENCE [LARGE SCALE GENOMIC DNA]</scope>
    <source>
        <strain evidence="7 8">DSM 108380</strain>
    </source>
</reference>
<evidence type="ECO:0000256" key="1">
    <source>
        <dbReference type="ARBA" id="ARBA00003253"/>
    </source>
</evidence>
<dbReference type="GO" id="GO:0005739">
    <property type="term" value="C:mitochondrion"/>
    <property type="evidence" value="ECO:0007669"/>
    <property type="project" value="TreeGrafter"/>
</dbReference>
<evidence type="ECO:0000259" key="6">
    <source>
        <dbReference type="PROSITE" id="PS51733"/>
    </source>
</evidence>
<dbReference type="Pfam" id="PF21948">
    <property type="entry name" value="LplA-B_cat"/>
    <property type="match status" value="1"/>
</dbReference>
<evidence type="ECO:0000256" key="3">
    <source>
        <dbReference type="ARBA" id="ARBA00008242"/>
    </source>
</evidence>
<feature type="compositionally biased region" description="Low complexity" evidence="5">
    <location>
        <begin position="22"/>
        <end position="35"/>
    </location>
</feature>
<evidence type="ECO:0000313" key="8">
    <source>
        <dbReference type="Proteomes" id="UP000566819"/>
    </source>
</evidence>
<feature type="region of interest" description="Disordered" evidence="5">
    <location>
        <begin position="1"/>
        <end position="38"/>
    </location>
</feature>
<evidence type="ECO:0000313" key="7">
    <source>
        <dbReference type="EMBL" id="KAF4628094.1"/>
    </source>
</evidence>
<dbReference type="Proteomes" id="UP000566819">
    <property type="component" value="Unassembled WGS sequence"/>
</dbReference>
<accession>A0A8H4W200</accession>
<dbReference type="Gene3D" id="3.30.390.50">
    <property type="entry name" value="CO dehydrogenase flavoprotein, C-terminal domain"/>
    <property type="match status" value="1"/>
</dbReference>
<dbReference type="PANTHER" id="PTHR12561:SF3">
    <property type="entry name" value="LIPOYLTRANSFERASE 1, MITOCHONDRIAL"/>
    <property type="match status" value="1"/>
</dbReference>
<gene>
    <name evidence="7" type="ORF">G7Y89_g10058</name>
</gene>